<sequence length="399" mass="43041">MVLPEAGVFLGGQWASGNIVLPASGNTVRHAMVLPVLPEAGGTGGTVLPEAGGVASLRFEGFRHQISDLAMRLVTTTFDGCTASTCQCCRKRHDVMRGGWRHGVAGGGTVLPETSGRVLPEAGRQMVLLEAGVSSSNTVLAALLEAAQYGCGRGKYLWMVMPEVASDSMSSRQRKILCHNQTYLPSKTNLLVSSVASVVPLASPPMCYQAANGNLRDEYAKWPNNAERAFSARASIAPNTTRVPMVKNFGPQEMTYLSIMAGTINHLLEYHIYYPNHIVIGTEQHSQTKRRQSLREPTEAAAMPICLRWLALKSEGDKDRGTTAENVEYPCRGNGGVIMMQAGIFKKCFFAAIQSEAEDWASSPELRQMPLLIRKTLSNDSHSASGGAAAKPEAKAFSR</sequence>
<proteinExistence type="predicted"/>
<dbReference type="EMBL" id="JARJCW010000003">
    <property type="protein sequence ID" value="KAJ7227233.1"/>
    <property type="molecule type" value="Genomic_DNA"/>
</dbReference>
<gene>
    <name evidence="2" type="ORF">GGX14DRAFT_628966</name>
</gene>
<reference evidence="2" key="1">
    <citation type="submission" date="2023-03" db="EMBL/GenBank/DDBJ databases">
        <title>Massive genome expansion in bonnet fungi (Mycena s.s.) driven by repeated elements and novel gene families across ecological guilds.</title>
        <authorList>
            <consortium name="Lawrence Berkeley National Laboratory"/>
            <person name="Harder C.B."/>
            <person name="Miyauchi S."/>
            <person name="Viragh M."/>
            <person name="Kuo A."/>
            <person name="Thoen E."/>
            <person name="Andreopoulos B."/>
            <person name="Lu D."/>
            <person name="Skrede I."/>
            <person name="Drula E."/>
            <person name="Henrissat B."/>
            <person name="Morin E."/>
            <person name="Kohler A."/>
            <person name="Barry K."/>
            <person name="LaButti K."/>
            <person name="Morin E."/>
            <person name="Salamov A."/>
            <person name="Lipzen A."/>
            <person name="Mereny Z."/>
            <person name="Hegedus B."/>
            <person name="Baldrian P."/>
            <person name="Stursova M."/>
            <person name="Weitz H."/>
            <person name="Taylor A."/>
            <person name="Grigoriev I.V."/>
            <person name="Nagy L.G."/>
            <person name="Martin F."/>
            <person name="Kauserud H."/>
        </authorList>
    </citation>
    <scope>NUCLEOTIDE SEQUENCE</scope>
    <source>
        <strain evidence="2">9144</strain>
    </source>
</reference>
<accession>A0AAD7E3Z2</accession>
<evidence type="ECO:0000313" key="2">
    <source>
        <dbReference type="EMBL" id="KAJ7227233.1"/>
    </source>
</evidence>
<protein>
    <submittedName>
        <fullName evidence="2">Uncharacterized protein</fullName>
    </submittedName>
</protein>
<evidence type="ECO:0000256" key="1">
    <source>
        <dbReference type="SAM" id="MobiDB-lite"/>
    </source>
</evidence>
<dbReference type="Proteomes" id="UP001219525">
    <property type="component" value="Unassembled WGS sequence"/>
</dbReference>
<feature type="region of interest" description="Disordered" evidence="1">
    <location>
        <begin position="379"/>
        <end position="399"/>
    </location>
</feature>
<organism evidence="2 3">
    <name type="scientific">Mycena pura</name>
    <dbReference type="NCBI Taxonomy" id="153505"/>
    <lineage>
        <taxon>Eukaryota</taxon>
        <taxon>Fungi</taxon>
        <taxon>Dikarya</taxon>
        <taxon>Basidiomycota</taxon>
        <taxon>Agaricomycotina</taxon>
        <taxon>Agaricomycetes</taxon>
        <taxon>Agaricomycetidae</taxon>
        <taxon>Agaricales</taxon>
        <taxon>Marasmiineae</taxon>
        <taxon>Mycenaceae</taxon>
        <taxon>Mycena</taxon>
    </lineage>
</organism>
<name>A0AAD7E3Z2_9AGAR</name>
<dbReference type="AlphaFoldDB" id="A0AAD7E3Z2"/>
<keyword evidence="3" id="KW-1185">Reference proteome</keyword>
<comment type="caution">
    <text evidence="2">The sequence shown here is derived from an EMBL/GenBank/DDBJ whole genome shotgun (WGS) entry which is preliminary data.</text>
</comment>
<evidence type="ECO:0000313" key="3">
    <source>
        <dbReference type="Proteomes" id="UP001219525"/>
    </source>
</evidence>